<feature type="region of interest" description="Disordered" evidence="1">
    <location>
        <begin position="84"/>
        <end position="122"/>
    </location>
</feature>
<gene>
    <name evidence="2" type="ORF">AVDCRST_MAG26-4452</name>
</gene>
<dbReference type="EMBL" id="CADCTK010001059">
    <property type="protein sequence ID" value="CAA9296076.1"/>
    <property type="molecule type" value="Genomic_DNA"/>
</dbReference>
<evidence type="ECO:0000313" key="2">
    <source>
        <dbReference type="EMBL" id="CAA9296076.1"/>
    </source>
</evidence>
<accession>A0A6J4K631</accession>
<name>A0A6J4K631_9CHLR</name>
<reference evidence="2" key="1">
    <citation type="submission" date="2020-02" db="EMBL/GenBank/DDBJ databases">
        <authorList>
            <person name="Meier V. D."/>
        </authorList>
    </citation>
    <scope>NUCLEOTIDE SEQUENCE</scope>
    <source>
        <strain evidence="2">AVDCRST_MAG26</strain>
    </source>
</reference>
<organism evidence="2">
    <name type="scientific">uncultured Chloroflexia bacterium</name>
    <dbReference type="NCBI Taxonomy" id="1672391"/>
    <lineage>
        <taxon>Bacteria</taxon>
        <taxon>Bacillati</taxon>
        <taxon>Chloroflexota</taxon>
        <taxon>Chloroflexia</taxon>
        <taxon>environmental samples</taxon>
    </lineage>
</organism>
<feature type="compositionally biased region" description="Basic residues" evidence="1">
    <location>
        <begin position="111"/>
        <end position="122"/>
    </location>
</feature>
<proteinExistence type="predicted"/>
<protein>
    <submittedName>
        <fullName evidence="2">Uncharacterized protein</fullName>
    </submittedName>
</protein>
<sequence length="148" mass="16452">MLDHKVARHGVEVGGSGRRGDVARPRLLARANLPHLERCLRHRCDDIKGAGIDLVLVDQGLAQVADPVLAVDGRGDVIAARNRAAVGEKSAVDAGEGREDNQYEDDQAEHRHGHARTKLRHERVGRRRLEDWRHVAEPAEEQVQHAEQ</sequence>
<dbReference type="AlphaFoldDB" id="A0A6J4K631"/>
<evidence type="ECO:0000256" key="1">
    <source>
        <dbReference type="SAM" id="MobiDB-lite"/>
    </source>
</evidence>